<organism evidence="1 2">
    <name type="scientific">Halapricum desulfuricans</name>
    <dbReference type="NCBI Taxonomy" id="2841257"/>
    <lineage>
        <taxon>Archaea</taxon>
        <taxon>Methanobacteriati</taxon>
        <taxon>Methanobacteriota</taxon>
        <taxon>Stenosarchaea group</taxon>
        <taxon>Halobacteria</taxon>
        <taxon>Halobacteriales</taxon>
        <taxon>Haloarculaceae</taxon>
        <taxon>Halapricum</taxon>
    </lineage>
</organism>
<dbReference type="KEGG" id="hds:HSR122_1001"/>
<dbReference type="EMBL" id="CP064788">
    <property type="protein sequence ID" value="QSG08403.1"/>
    <property type="molecule type" value="Genomic_DNA"/>
</dbReference>
<sequence length="109" mass="11846">MSLQFFVRLADDVVEVDVGESAGARTGQTVYLRDIAVDTALKREGVRAVDRDRLVRFEFEKLDLLLVVGEIHGSGPSTFIIGISSPVAVPLMKPVIPLPGEICPANDRL</sequence>
<dbReference type="GeneID" id="68851652"/>
<dbReference type="RefSeq" id="WP_229111592.1">
    <property type="nucleotide sequence ID" value="NZ_CP064788.1"/>
</dbReference>
<proteinExistence type="predicted"/>
<dbReference type="AlphaFoldDB" id="A0A897NBD3"/>
<dbReference type="Proteomes" id="UP000662973">
    <property type="component" value="Chromosome"/>
</dbReference>
<evidence type="ECO:0000313" key="2">
    <source>
        <dbReference type="Proteomes" id="UP000662973"/>
    </source>
</evidence>
<accession>A0A897NBD3</accession>
<name>A0A897NBD3_9EURY</name>
<protein>
    <submittedName>
        <fullName evidence="1">Uncharacterized protein</fullName>
    </submittedName>
</protein>
<gene>
    <name evidence="1" type="ORF">HSR122_1001</name>
</gene>
<keyword evidence="2" id="KW-1185">Reference proteome</keyword>
<evidence type="ECO:0000313" key="1">
    <source>
        <dbReference type="EMBL" id="QSG08403.1"/>
    </source>
</evidence>
<reference evidence="1 2" key="1">
    <citation type="submission" date="2020-11" db="EMBL/GenBank/DDBJ databases">
        <title>Carbohydrate-dependent, anaerobic sulfur respiration: A novel catabolism in halophilic archaea.</title>
        <authorList>
            <person name="Sorokin D.Y."/>
            <person name="Messina E."/>
            <person name="Smedile F."/>
            <person name="La Cono V."/>
            <person name="Hallsworth J.E."/>
            <person name="Yakimov M.M."/>
        </authorList>
    </citation>
    <scope>NUCLEOTIDE SEQUENCE [LARGE SCALE GENOMIC DNA]</scope>
    <source>
        <strain evidence="1 2">HSR12-2</strain>
    </source>
</reference>